<feature type="domain" description="AB hydrolase-1" evidence="3">
    <location>
        <begin position="70"/>
        <end position="197"/>
    </location>
</feature>
<dbReference type="InterPro" id="IPR006311">
    <property type="entry name" value="TAT_signal"/>
</dbReference>
<protein>
    <submittedName>
        <fullName evidence="4">Alpha/beta fold hydrolase</fullName>
    </submittedName>
</protein>
<gene>
    <name evidence="4" type="ORF">ACFFGN_05300</name>
</gene>
<dbReference type="GO" id="GO:0016787">
    <property type="term" value="F:hydrolase activity"/>
    <property type="evidence" value="ECO:0007669"/>
    <property type="project" value="UniProtKB-KW"/>
</dbReference>
<keyword evidence="2" id="KW-0732">Signal</keyword>
<dbReference type="RefSeq" id="WP_380044167.1">
    <property type="nucleotide sequence ID" value="NZ_JBHLTC010000005.1"/>
</dbReference>
<reference evidence="4 5" key="1">
    <citation type="submission" date="2024-09" db="EMBL/GenBank/DDBJ databases">
        <authorList>
            <person name="Sun Q."/>
            <person name="Mori K."/>
        </authorList>
    </citation>
    <scope>NUCLEOTIDE SEQUENCE [LARGE SCALE GENOMIC DNA]</scope>
    <source>
        <strain evidence="4 5">CGMCC 1.15906</strain>
    </source>
</reference>
<accession>A0ABV6QFZ5</accession>
<dbReference type="InterPro" id="IPR000073">
    <property type="entry name" value="AB_hydrolase_1"/>
</dbReference>
<feature type="signal peptide" evidence="2">
    <location>
        <begin position="1"/>
        <end position="28"/>
    </location>
</feature>
<organism evidence="4 5">
    <name type="scientific">Kribbella deserti</name>
    <dbReference type="NCBI Taxonomy" id="1926257"/>
    <lineage>
        <taxon>Bacteria</taxon>
        <taxon>Bacillati</taxon>
        <taxon>Actinomycetota</taxon>
        <taxon>Actinomycetes</taxon>
        <taxon>Propionibacteriales</taxon>
        <taxon>Kribbellaceae</taxon>
        <taxon>Kribbella</taxon>
    </lineage>
</organism>
<dbReference type="PROSITE" id="PS51318">
    <property type="entry name" value="TAT"/>
    <property type="match status" value="1"/>
</dbReference>
<dbReference type="EMBL" id="JBHLTC010000005">
    <property type="protein sequence ID" value="MFC0623468.1"/>
    <property type="molecule type" value="Genomic_DNA"/>
</dbReference>
<dbReference type="PRINTS" id="PR00111">
    <property type="entry name" value="ABHYDROLASE"/>
</dbReference>
<dbReference type="Proteomes" id="UP001589890">
    <property type="component" value="Unassembled WGS sequence"/>
</dbReference>
<evidence type="ECO:0000259" key="3">
    <source>
        <dbReference type="Pfam" id="PF00561"/>
    </source>
</evidence>
<dbReference type="InterPro" id="IPR029058">
    <property type="entry name" value="AB_hydrolase_fold"/>
</dbReference>
<keyword evidence="1 4" id="KW-0378">Hydrolase</keyword>
<evidence type="ECO:0000313" key="5">
    <source>
        <dbReference type="Proteomes" id="UP001589890"/>
    </source>
</evidence>
<proteinExistence type="predicted"/>
<feature type="chain" id="PRO_5046358747" evidence="2">
    <location>
        <begin position="29"/>
        <end position="324"/>
    </location>
</feature>
<dbReference type="InterPro" id="IPR000639">
    <property type="entry name" value="Epox_hydrolase-like"/>
</dbReference>
<keyword evidence="5" id="KW-1185">Reference proteome</keyword>
<dbReference type="Pfam" id="PF00561">
    <property type="entry name" value="Abhydrolase_1"/>
    <property type="match status" value="1"/>
</dbReference>
<evidence type="ECO:0000256" key="2">
    <source>
        <dbReference type="SAM" id="SignalP"/>
    </source>
</evidence>
<dbReference type="PRINTS" id="PR00412">
    <property type="entry name" value="EPOXHYDRLASE"/>
</dbReference>
<sequence length="324" mass="35346">MDINRRKALGLGAGLAAVLTGGAGQAHAQGQAQAGAPADEALARSLGLRSRYAQVNGIRMHYVTGGTGEPLVLVPGWPQTWWAWHKVLPALAKRYRVIAVDMRGMGGSSKPAGGYDKKTMAKDIYELTRHLGLGKVNIAGHDIGSMVAHSFAVNHAAATDKVVLMDVGHPDPSLYDIPLLPRPHQGLNIWWFAFNQVQGLPEQLVAGRSRYLVDHLFDTILMDPGSIGERDRRIYAQAYNKPDAIRAGNAWYQAFHDDITDFATYGKITAPLLGLASEYSYDFMQYVWAEQGTDVRVQKVPNTAHFLQEENPAAVTSALTTFLG</sequence>
<comment type="caution">
    <text evidence="4">The sequence shown here is derived from an EMBL/GenBank/DDBJ whole genome shotgun (WGS) entry which is preliminary data.</text>
</comment>
<evidence type="ECO:0000313" key="4">
    <source>
        <dbReference type="EMBL" id="MFC0623468.1"/>
    </source>
</evidence>
<dbReference type="PANTHER" id="PTHR43329">
    <property type="entry name" value="EPOXIDE HYDROLASE"/>
    <property type="match status" value="1"/>
</dbReference>
<evidence type="ECO:0000256" key="1">
    <source>
        <dbReference type="ARBA" id="ARBA00022801"/>
    </source>
</evidence>
<dbReference type="Gene3D" id="3.40.50.1820">
    <property type="entry name" value="alpha/beta hydrolase"/>
    <property type="match status" value="1"/>
</dbReference>
<name>A0ABV6QFZ5_9ACTN</name>
<dbReference type="SUPFAM" id="SSF53474">
    <property type="entry name" value="alpha/beta-Hydrolases"/>
    <property type="match status" value="1"/>
</dbReference>